<feature type="domain" description="Cytochrome c" evidence="11">
    <location>
        <begin position="30"/>
        <end position="135"/>
    </location>
</feature>
<protein>
    <submittedName>
        <fullName evidence="12">C-type cytochrome</fullName>
    </submittedName>
</protein>
<evidence type="ECO:0000256" key="2">
    <source>
        <dbReference type="ARBA" id="ARBA00022475"/>
    </source>
</evidence>
<gene>
    <name evidence="12" type="ORF">E3U44_15440</name>
</gene>
<dbReference type="Proteomes" id="UP000294325">
    <property type="component" value="Chromosome"/>
</dbReference>
<dbReference type="GO" id="GO:0009055">
    <property type="term" value="F:electron transfer activity"/>
    <property type="evidence" value="ECO:0007669"/>
    <property type="project" value="InterPro"/>
</dbReference>
<dbReference type="KEGG" id="nwr:E3U44_15440"/>
<evidence type="ECO:0000256" key="4">
    <source>
        <dbReference type="ARBA" id="ARBA00022723"/>
    </source>
</evidence>
<evidence type="ECO:0000256" key="7">
    <source>
        <dbReference type="ARBA" id="ARBA00023004"/>
    </source>
</evidence>
<evidence type="ECO:0000256" key="9">
    <source>
        <dbReference type="PROSITE-ProRule" id="PRU00433"/>
    </source>
</evidence>
<feature type="chain" id="PRO_5020408379" evidence="10">
    <location>
        <begin position="26"/>
        <end position="308"/>
    </location>
</feature>
<evidence type="ECO:0000259" key="11">
    <source>
        <dbReference type="PROSITE" id="PS51007"/>
    </source>
</evidence>
<keyword evidence="4 9" id="KW-0479">Metal-binding</keyword>
<evidence type="ECO:0000256" key="6">
    <source>
        <dbReference type="ARBA" id="ARBA00022737"/>
    </source>
</evidence>
<dbReference type="OrthoDB" id="9781261at2"/>
<evidence type="ECO:0000256" key="8">
    <source>
        <dbReference type="ARBA" id="ARBA00023136"/>
    </source>
</evidence>
<comment type="subcellular location">
    <subcellularLocation>
        <location evidence="1">Cell membrane</location>
    </subcellularLocation>
</comment>
<keyword evidence="7 9" id="KW-0408">Iron</keyword>
<dbReference type="InterPro" id="IPR014353">
    <property type="entry name" value="Membr-bd_ADH_cyt_c"/>
</dbReference>
<dbReference type="GO" id="GO:0020037">
    <property type="term" value="F:heme binding"/>
    <property type="evidence" value="ECO:0007669"/>
    <property type="project" value="InterPro"/>
</dbReference>
<dbReference type="PIRSF" id="PIRSF000018">
    <property type="entry name" value="Mb_ADH_cyt_c"/>
    <property type="match status" value="1"/>
</dbReference>
<evidence type="ECO:0000256" key="1">
    <source>
        <dbReference type="ARBA" id="ARBA00004236"/>
    </source>
</evidence>
<dbReference type="InterPro" id="IPR051459">
    <property type="entry name" value="Cytochrome_c-type_DH"/>
</dbReference>
<name>A0A4V1AWH0_9GAMM</name>
<keyword evidence="13" id="KW-1185">Reference proteome</keyword>
<evidence type="ECO:0000313" key="13">
    <source>
        <dbReference type="Proteomes" id="UP000294325"/>
    </source>
</evidence>
<dbReference type="PANTHER" id="PTHR35008">
    <property type="entry name" value="BLL4482 PROTEIN-RELATED"/>
    <property type="match status" value="1"/>
</dbReference>
<dbReference type="GO" id="GO:0016614">
    <property type="term" value="F:oxidoreductase activity, acting on CH-OH group of donors"/>
    <property type="evidence" value="ECO:0007669"/>
    <property type="project" value="InterPro"/>
</dbReference>
<dbReference type="GO" id="GO:0005506">
    <property type="term" value="F:iron ion binding"/>
    <property type="evidence" value="ECO:0007669"/>
    <property type="project" value="InterPro"/>
</dbReference>
<accession>A0A4V1AWH0</accession>
<evidence type="ECO:0000313" key="12">
    <source>
        <dbReference type="EMBL" id="QBQ56605.1"/>
    </source>
</evidence>
<organism evidence="12 13">
    <name type="scientific">Nitrosococcus wardiae</name>
    <dbReference type="NCBI Taxonomy" id="1814290"/>
    <lineage>
        <taxon>Bacteria</taxon>
        <taxon>Pseudomonadati</taxon>
        <taxon>Pseudomonadota</taxon>
        <taxon>Gammaproteobacteria</taxon>
        <taxon>Chromatiales</taxon>
        <taxon>Chromatiaceae</taxon>
        <taxon>Nitrosococcus</taxon>
    </lineage>
</organism>
<feature type="signal peptide" evidence="10">
    <location>
        <begin position="1"/>
        <end position="25"/>
    </location>
</feature>
<keyword evidence="8" id="KW-0472">Membrane</keyword>
<dbReference type="InterPro" id="IPR009056">
    <property type="entry name" value="Cyt_c-like_dom"/>
</dbReference>
<evidence type="ECO:0000256" key="3">
    <source>
        <dbReference type="ARBA" id="ARBA00022617"/>
    </source>
</evidence>
<dbReference type="Pfam" id="PF00034">
    <property type="entry name" value="Cytochrom_C"/>
    <property type="match status" value="2"/>
</dbReference>
<dbReference type="SUPFAM" id="SSF46626">
    <property type="entry name" value="Cytochrome c"/>
    <property type="match status" value="2"/>
</dbReference>
<feature type="domain" description="Cytochrome c" evidence="11">
    <location>
        <begin position="162"/>
        <end position="287"/>
    </location>
</feature>
<keyword evidence="3 9" id="KW-0349">Heme</keyword>
<sequence>MGNMMTTRMVLFLWVLANATGLVSAAEQETLVAQGKYVFRASACESCHTDVENNGAFLAGGRAMETDFGTFYTPNITPDLDTGIGRWTLEDFRQAMMTGTRPDGSPYYPIFPYRWYTGMLPEDIAALWAYLQSIEPIKNNVPPHDLKFPFTFRWLNWIWRLINFKPGKRIFDEQRPAQWNRGAYLVNHLGHCGACHTPKTFGNFIGIEFLGGSRKIPGVLPAPNITPSQKAGIGIWSQQDIVRALKRAIGPDGTPIRGPMAEYVLFGSSYLTDEDLNAMAIYLRSLPIKEQTVETVEEEIQEMLGHGD</sequence>
<dbReference type="Gene3D" id="1.10.760.10">
    <property type="entry name" value="Cytochrome c-like domain"/>
    <property type="match status" value="2"/>
</dbReference>
<keyword evidence="5 10" id="KW-0732">Signal</keyword>
<keyword evidence="2" id="KW-1003">Cell membrane</keyword>
<evidence type="ECO:0000256" key="5">
    <source>
        <dbReference type="ARBA" id="ARBA00022729"/>
    </source>
</evidence>
<dbReference type="PROSITE" id="PS51007">
    <property type="entry name" value="CYTC"/>
    <property type="match status" value="2"/>
</dbReference>
<keyword evidence="6" id="KW-0677">Repeat</keyword>
<dbReference type="EMBL" id="CP038033">
    <property type="protein sequence ID" value="QBQ56605.1"/>
    <property type="molecule type" value="Genomic_DNA"/>
</dbReference>
<dbReference type="InterPro" id="IPR036909">
    <property type="entry name" value="Cyt_c-like_dom_sf"/>
</dbReference>
<dbReference type="PANTHER" id="PTHR35008:SF8">
    <property type="entry name" value="ALCOHOL DEHYDROGENASE CYTOCHROME C SUBUNIT"/>
    <property type="match status" value="1"/>
</dbReference>
<evidence type="ECO:0000256" key="10">
    <source>
        <dbReference type="SAM" id="SignalP"/>
    </source>
</evidence>
<dbReference type="GO" id="GO:0005886">
    <property type="term" value="C:plasma membrane"/>
    <property type="evidence" value="ECO:0007669"/>
    <property type="project" value="UniProtKB-SubCell"/>
</dbReference>
<dbReference type="AlphaFoldDB" id="A0A4V1AWH0"/>
<proteinExistence type="predicted"/>
<reference evidence="12 13" key="1">
    <citation type="submission" date="2019-03" db="EMBL/GenBank/DDBJ databases">
        <title>The genome sequence of Nitrosococcus wardiae strain D1FHST reveals the archetypal metabolic capacity of ammonia-oxidizing Gammaproteobacteria.</title>
        <authorList>
            <person name="Wang L."/>
            <person name="Lim C.K."/>
            <person name="Hanson T.E."/>
            <person name="Dang H."/>
            <person name="Klotz M.G."/>
        </authorList>
    </citation>
    <scope>NUCLEOTIDE SEQUENCE [LARGE SCALE GENOMIC DNA]</scope>
    <source>
        <strain evidence="12 13">D1FHS</strain>
    </source>
</reference>